<keyword evidence="3" id="KW-1185">Reference proteome</keyword>
<keyword evidence="1" id="KW-0472">Membrane</keyword>
<dbReference type="Proteomes" id="UP000243250">
    <property type="component" value="Unassembled WGS sequence"/>
</dbReference>
<dbReference type="STRING" id="555875.SAMN04488124_0811"/>
<keyword evidence="1" id="KW-1133">Transmembrane helix</keyword>
<dbReference type="EMBL" id="FOYS01000001">
    <property type="protein sequence ID" value="SFR36733.1"/>
    <property type="molecule type" value="Genomic_DNA"/>
</dbReference>
<evidence type="ECO:0000256" key="1">
    <source>
        <dbReference type="SAM" id="Phobius"/>
    </source>
</evidence>
<organism evidence="2 3">
    <name type="scientific">Halogeometricum limi</name>
    <dbReference type="NCBI Taxonomy" id="555875"/>
    <lineage>
        <taxon>Archaea</taxon>
        <taxon>Methanobacteriati</taxon>
        <taxon>Methanobacteriota</taxon>
        <taxon>Stenosarchaea group</taxon>
        <taxon>Halobacteria</taxon>
        <taxon>Halobacteriales</taxon>
        <taxon>Haloferacaceae</taxon>
        <taxon>Halogeometricum</taxon>
    </lineage>
</organism>
<reference evidence="3" key="1">
    <citation type="submission" date="2016-10" db="EMBL/GenBank/DDBJ databases">
        <authorList>
            <person name="Varghese N."/>
            <person name="Submissions S."/>
        </authorList>
    </citation>
    <scope>NUCLEOTIDE SEQUENCE [LARGE SCALE GENOMIC DNA]</scope>
    <source>
        <strain evidence="3">CGMCC 1.8711</strain>
    </source>
</reference>
<gene>
    <name evidence="2" type="ORF">SAMN04488124_0811</name>
</gene>
<dbReference type="RefSeq" id="WP_089876959.1">
    <property type="nucleotide sequence ID" value="NZ_FOYS01000001.1"/>
</dbReference>
<accession>A0A1I6G3E6</accession>
<evidence type="ECO:0000313" key="2">
    <source>
        <dbReference type="EMBL" id="SFR36733.1"/>
    </source>
</evidence>
<evidence type="ECO:0000313" key="3">
    <source>
        <dbReference type="Proteomes" id="UP000243250"/>
    </source>
</evidence>
<dbReference type="AlphaFoldDB" id="A0A1I6G3E6"/>
<name>A0A1I6G3E6_9EURY</name>
<feature type="transmembrane region" description="Helical" evidence="1">
    <location>
        <begin position="20"/>
        <end position="40"/>
    </location>
</feature>
<protein>
    <submittedName>
        <fullName evidence="2">Uncharacterized protein</fullName>
    </submittedName>
</protein>
<proteinExistence type="predicted"/>
<sequence>MTRDDGEDDREAVTRVELGVMLLSALLTVALFGLVVGAALTTPQAAAPTATVDRVETAENGTVHATVRFLNRGNTGIERSQVEVTCGDESRQVTFANVPASDERRATVVCPAGSDPTAELLWWVDP</sequence>
<keyword evidence="1" id="KW-0812">Transmembrane</keyword>